<reference evidence="3" key="1">
    <citation type="submission" date="2021-04" db="EMBL/GenBank/DDBJ databases">
        <title>The genome sequence of Ideonella sp. 4Y11.</title>
        <authorList>
            <person name="Liu Y."/>
        </authorList>
    </citation>
    <scope>NUCLEOTIDE SEQUENCE</scope>
    <source>
        <strain evidence="3">4Y11</strain>
    </source>
</reference>
<evidence type="ECO:0000256" key="1">
    <source>
        <dbReference type="SAM" id="MobiDB-lite"/>
    </source>
</evidence>
<feature type="transmembrane region" description="Helical" evidence="2">
    <location>
        <begin position="6"/>
        <end position="28"/>
    </location>
</feature>
<keyword evidence="2" id="KW-1133">Transmembrane helix</keyword>
<gene>
    <name evidence="3" type="ORF">KAK06_14810</name>
</gene>
<feature type="compositionally biased region" description="Polar residues" evidence="1">
    <location>
        <begin position="35"/>
        <end position="46"/>
    </location>
</feature>
<keyword evidence="2" id="KW-0812">Transmembrane</keyword>
<evidence type="ECO:0000313" key="4">
    <source>
        <dbReference type="Proteomes" id="UP000678374"/>
    </source>
</evidence>
<feature type="region of interest" description="Disordered" evidence="1">
    <location>
        <begin position="35"/>
        <end position="63"/>
    </location>
</feature>
<dbReference type="Proteomes" id="UP000678374">
    <property type="component" value="Unassembled WGS sequence"/>
</dbReference>
<comment type="caution">
    <text evidence="3">The sequence shown here is derived from an EMBL/GenBank/DDBJ whole genome shotgun (WGS) entry which is preliminary data.</text>
</comment>
<proteinExistence type="predicted"/>
<evidence type="ECO:0000256" key="2">
    <source>
        <dbReference type="SAM" id="Phobius"/>
    </source>
</evidence>
<organism evidence="3 4">
    <name type="scientific">Ideonella aquatica</name>
    <dbReference type="NCBI Taxonomy" id="2824119"/>
    <lineage>
        <taxon>Bacteria</taxon>
        <taxon>Pseudomonadati</taxon>
        <taxon>Pseudomonadota</taxon>
        <taxon>Betaproteobacteria</taxon>
        <taxon>Burkholderiales</taxon>
        <taxon>Sphaerotilaceae</taxon>
        <taxon>Ideonella</taxon>
    </lineage>
</organism>
<dbReference type="RefSeq" id="WP_210802902.1">
    <property type="nucleotide sequence ID" value="NZ_JAGQDE010000013.1"/>
</dbReference>
<dbReference type="EMBL" id="JAGQDE010000013">
    <property type="protein sequence ID" value="MBQ0960223.1"/>
    <property type="molecule type" value="Genomic_DNA"/>
</dbReference>
<keyword evidence="4" id="KW-1185">Reference proteome</keyword>
<protein>
    <submittedName>
        <fullName evidence="3">Uncharacterized protein</fullName>
    </submittedName>
</protein>
<accession>A0A941BKS8</accession>
<name>A0A941BKS8_9BURK</name>
<keyword evidence="2" id="KW-0472">Membrane</keyword>
<sequence>MDWVAIGKWAAPIIAAIIAAGIAFKFTIDRRKSSKSSVRITSQKNNKAGGDIIGGDSVKKNAK</sequence>
<evidence type="ECO:0000313" key="3">
    <source>
        <dbReference type="EMBL" id="MBQ0960223.1"/>
    </source>
</evidence>
<dbReference type="AlphaFoldDB" id="A0A941BKS8"/>